<dbReference type="PATRIC" id="fig|263475.3.peg.1441"/>
<keyword evidence="1 10" id="KW-0808">Transferase</keyword>
<evidence type="ECO:0000256" key="3">
    <source>
        <dbReference type="ARBA" id="ARBA00034487"/>
    </source>
</evidence>
<comment type="similarity">
    <text evidence="3">Belongs to the methyltransferase superfamily. Arsenite methyltransferase family.</text>
</comment>
<dbReference type="GeneID" id="301135490"/>
<dbReference type="Pfam" id="PF13847">
    <property type="entry name" value="Methyltransf_31"/>
    <property type="match status" value="1"/>
</dbReference>
<dbReference type="GO" id="GO:0030791">
    <property type="term" value="F:arsenite methyltransferase activity"/>
    <property type="evidence" value="ECO:0007669"/>
    <property type="project" value="UniProtKB-EC"/>
</dbReference>
<gene>
    <name evidence="10" type="primary">arsM</name>
    <name evidence="10" type="ORF">AMD00_05150</name>
</gene>
<dbReference type="InterPro" id="IPR025714">
    <property type="entry name" value="Methyltranfer_dom"/>
</dbReference>
<evidence type="ECO:0000256" key="7">
    <source>
        <dbReference type="ARBA" id="ARBA00047943"/>
    </source>
</evidence>
<evidence type="ECO:0000256" key="2">
    <source>
        <dbReference type="ARBA" id="ARBA00022691"/>
    </source>
</evidence>
<dbReference type="STRING" id="263475.AMD00_05150"/>
<name>A0A0M0LM88_9BACL</name>
<dbReference type="EMBL" id="LILB01000001">
    <property type="protein sequence ID" value="KOO51828.1"/>
    <property type="molecule type" value="Genomic_DNA"/>
</dbReference>
<dbReference type="RefSeq" id="WP_053415988.1">
    <property type="nucleotide sequence ID" value="NZ_LILB01000001.1"/>
</dbReference>
<evidence type="ECO:0000256" key="6">
    <source>
        <dbReference type="ARBA" id="ARBA00047941"/>
    </source>
</evidence>
<dbReference type="SUPFAM" id="SSF53335">
    <property type="entry name" value="S-adenosyl-L-methionine-dependent methyltransferases"/>
    <property type="match status" value="1"/>
</dbReference>
<dbReference type="AlphaFoldDB" id="A0A0M0LM88"/>
<comment type="catalytic activity">
    <reaction evidence="7">
        <text>arsenic triglutathione + 2 [thioredoxin]-dithiol + 2 S-adenosyl-L-methionine + H2O = dimethylarsinous acid + 2 [thioredoxin]-disulfide + 3 glutathione + 2 S-adenosyl-L-homocysteine + 2 H(+)</text>
        <dbReference type="Rhea" id="RHEA:69464"/>
        <dbReference type="Rhea" id="RHEA-COMP:10698"/>
        <dbReference type="Rhea" id="RHEA-COMP:10700"/>
        <dbReference type="ChEBI" id="CHEBI:15377"/>
        <dbReference type="ChEBI" id="CHEBI:15378"/>
        <dbReference type="ChEBI" id="CHEBI:23808"/>
        <dbReference type="ChEBI" id="CHEBI:29950"/>
        <dbReference type="ChEBI" id="CHEBI:50058"/>
        <dbReference type="ChEBI" id="CHEBI:57856"/>
        <dbReference type="ChEBI" id="CHEBI:57925"/>
        <dbReference type="ChEBI" id="CHEBI:59789"/>
        <dbReference type="ChEBI" id="CHEBI:183640"/>
        <dbReference type="EC" id="2.1.1.137"/>
    </reaction>
</comment>
<evidence type="ECO:0000256" key="8">
    <source>
        <dbReference type="ARBA" id="ARBA00048428"/>
    </source>
</evidence>
<accession>A0A0M0LM88</accession>
<evidence type="ECO:0000313" key="11">
    <source>
        <dbReference type="Proteomes" id="UP000036867"/>
    </source>
</evidence>
<dbReference type="PANTHER" id="PTHR43675">
    <property type="entry name" value="ARSENITE METHYLTRANSFERASE"/>
    <property type="match status" value="1"/>
</dbReference>
<evidence type="ECO:0000256" key="5">
    <source>
        <dbReference type="ARBA" id="ARBA00034545"/>
    </source>
</evidence>
<comment type="catalytic activity">
    <reaction evidence="8">
        <text>arsenic triglutathione + 3 [thioredoxin]-dithiol + 3 S-adenosyl-L-methionine = trimethylarsine + 3 [thioredoxin]-disulfide + 3 glutathione + 3 S-adenosyl-L-homocysteine + 3 H(+)</text>
        <dbReference type="Rhea" id="RHEA:69432"/>
        <dbReference type="Rhea" id="RHEA-COMP:10698"/>
        <dbReference type="Rhea" id="RHEA-COMP:10700"/>
        <dbReference type="ChEBI" id="CHEBI:15378"/>
        <dbReference type="ChEBI" id="CHEBI:27130"/>
        <dbReference type="ChEBI" id="CHEBI:29950"/>
        <dbReference type="ChEBI" id="CHEBI:50058"/>
        <dbReference type="ChEBI" id="CHEBI:57856"/>
        <dbReference type="ChEBI" id="CHEBI:57925"/>
        <dbReference type="ChEBI" id="CHEBI:59789"/>
        <dbReference type="ChEBI" id="CHEBI:183640"/>
        <dbReference type="EC" id="2.1.1.137"/>
    </reaction>
</comment>
<keyword evidence="11" id="KW-1185">Reference proteome</keyword>
<comment type="catalytic activity">
    <reaction evidence="6">
        <text>arsenic triglutathione + [thioredoxin]-dithiol + S-adenosyl-L-methionine + 2 H2O = methylarsonous acid + [thioredoxin]-disulfide + 3 glutathione + S-adenosyl-L-homocysteine + H(+)</text>
        <dbReference type="Rhea" id="RHEA:69460"/>
        <dbReference type="Rhea" id="RHEA-COMP:10698"/>
        <dbReference type="Rhea" id="RHEA-COMP:10700"/>
        <dbReference type="ChEBI" id="CHEBI:15377"/>
        <dbReference type="ChEBI" id="CHEBI:15378"/>
        <dbReference type="ChEBI" id="CHEBI:17826"/>
        <dbReference type="ChEBI" id="CHEBI:29950"/>
        <dbReference type="ChEBI" id="CHEBI:50058"/>
        <dbReference type="ChEBI" id="CHEBI:57856"/>
        <dbReference type="ChEBI" id="CHEBI:57925"/>
        <dbReference type="ChEBI" id="CHEBI:59789"/>
        <dbReference type="ChEBI" id="CHEBI:183640"/>
        <dbReference type="EC" id="2.1.1.137"/>
    </reaction>
</comment>
<organism evidence="10 11">
    <name type="scientific">Viridibacillus arvi</name>
    <dbReference type="NCBI Taxonomy" id="263475"/>
    <lineage>
        <taxon>Bacteria</taxon>
        <taxon>Bacillati</taxon>
        <taxon>Bacillota</taxon>
        <taxon>Bacilli</taxon>
        <taxon>Bacillales</taxon>
        <taxon>Caryophanaceae</taxon>
        <taxon>Viridibacillus</taxon>
    </lineage>
</organism>
<evidence type="ECO:0000259" key="9">
    <source>
        <dbReference type="Pfam" id="PF13847"/>
    </source>
</evidence>
<dbReference type="EC" id="2.1.1.137" evidence="4"/>
<evidence type="ECO:0000256" key="1">
    <source>
        <dbReference type="ARBA" id="ARBA00022679"/>
    </source>
</evidence>
<dbReference type="CDD" id="cd02440">
    <property type="entry name" value="AdoMet_MTases"/>
    <property type="match status" value="1"/>
</dbReference>
<dbReference type="OrthoDB" id="9791837at2"/>
<protein>
    <recommendedName>
        <fullName evidence="5">Arsenite methyltransferase</fullName>
        <ecNumber evidence="4">2.1.1.137</ecNumber>
    </recommendedName>
</protein>
<dbReference type="NCBIfam" id="NF008823">
    <property type="entry name" value="PRK11873.1"/>
    <property type="match status" value="1"/>
</dbReference>
<dbReference type="Proteomes" id="UP000036867">
    <property type="component" value="Unassembled WGS sequence"/>
</dbReference>
<dbReference type="InterPro" id="IPR029063">
    <property type="entry name" value="SAM-dependent_MTases_sf"/>
</dbReference>
<dbReference type="PANTHER" id="PTHR43675:SF8">
    <property type="entry name" value="ARSENITE METHYLTRANSFERASE"/>
    <property type="match status" value="1"/>
</dbReference>
<evidence type="ECO:0000313" key="10">
    <source>
        <dbReference type="EMBL" id="KOO51828.1"/>
    </source>
</evidence>
<comment type="caution">
    <text evidence="10">The sequence shown here is derived from an EMBL/GenBank/DDBJ whole genome shotgun (WGS) entry which is preliminary data.</text>
</comment>
<reference evidence="11" key="1">
    <citation type="submission" date="2015-08" db="EMBL/GenBank/DDBJ databases">
        <title>Fjat-10028 dsm 16317.</title>
        <authorList>
            <person name="Liu B."/>
            <person name="Wang J."/>
            <person name="Zhu Y."/>
            <person name="Liu G."/>
            <person name="Chen Q."/>
            <person name="Chen Z."/>
            <person name="Lan J."/>
            <person name="Che J."/>
            <person name="Ge C."/>
            <person name="Shi H."/>
            <person name="Pan Z."/>
            <person name="Liu X."/>
        </authorList>
    </citation>
    <scope>NUCLEOTIDE SEQUENCE [LARGE SCALE GENOMIC DNA]</scope>
    <source>
        <strain evidence="11">DSM 16317</strain>
    </source>
</reference>
<dbReference type="InterPro" id="IPR026669">
    <property type="entry name" value="Arsenite_MeTrfase-like"/>
</dbReference>
<dbReference type="GO" id="GO:0032259">
    <property type="term" value="P:methylation"/>
    <property type="evidence" value="ECO:0007669"/>
    <property type="project" value="UniProtKB-KW"/>
</dbReference>
<proteinExistence type="inferred from homology"/>
<evidence type="ECO:0000256" key="4">
    <source>
        <dbReference type="ARBA" id="ARBA00034521"/>
    </source>
</evidence>
<keyword evidence="10" id="KW-0489">Methyltransferase</keyword>
<sequence>MTEMKNDQIRQGVRDNYKKVALKNIDTNSCCTPSCCTPDENQNISVKEISQKMGYTTEELTSIPNGANMGLGCGNPQAIAVLKEGETVVDLGSGGGFDCFLAAPKVGSNGKVIGVDMTPEMISKARKNAEKPQFNHVEFRLGEIENLPVADQSVDVIMSNCVINLSPNKLRVFEEAYRVLKDGGRLAISDVILTTTLPIDMKQNMELYSGCIAGASPIEELTSYLQEAGFKNIQITPKDESKEFIKEWAPEHRVEEYIVSAIIQAEK</sequence>
<dbReference type="Gene3D" id="3.40.50.150">
    <property type="entry name" value="Vaccinia Virus protein VP39"/>
    <property type="match status" value="1"/>
</dbReference>
<feature type="domain" description="Methyltransferase" evidence="9">
    <location>
        <begin position="83"/>
        <end position="229"/>
    </location>
</feature>
<keyword evidence="2" id="KW-0949">S-adenosyl-L-methionine</keyword>